<keyword evidence="3" id="KW-0282">Flagellum</keyword>
<dbReference type="RefSeq" id="WP_055424097.1">
    <property type="nucleotide sequence ID" value="NZ_CYHH01000012.1"/>
</dbReference>
<evidence type="ECO:0000259" key="1">
    <source>
        <dbReference type="Pfam" id="PF07238"/>
    </source>
</evidence>
<accession>A0A0K6IWV9</accession>
<feature type="domain" description="PilZ" evidence="1">
    <location>
        <begin position="183"/>
        <end position="289"/>
    </location>
</feature>
<gene>
    <name evidence="3" type="ORF">Ga0061068_11249</name>
</gene>
<dbReference type="Gene3D" id="2.40.10.220">
    <property type="entry name" value="predicted glycosyltransferase like domains"/>
    <property type="match status" value="1"/>
</dbReference>
<dbReference type="InterPro" id="IPR009875">
    <property type="entry name" value="PilZ_domain"/>
</dbReference>
<dbReference type="InterPro" id="IPR009926">
    <property type="entry name" value="T3SS_YcgR_PilZN"/>
</dbReference>
<feature type="domain" description="Type III secretion system flagellar brake protein YcgR PilZN" evidence="2">
    <location>
        <begin position="94"/>
        <end position="175"/>
    </location>
</feature>
<dbReference type="Proteomes" id="UP000182108">
    <property type="component" value="Unassembled WGS sequence"/>
</dbReference>
<dbReference type="AlphaFoldDB" id="A0A0K6IWV9"/>
<organism evidence="3 4">
    <name type="scientific">Tepidiphilus thermophilus</name>
    <dbReference type="NCBI Taxonomy" id="876478"/>
    <lineage>
        <taxon>Bacteria</taxon>
        <taxon>Pseudomonadati</taxon>
        <taxon>Pseudomonadota</taxon>
        <taxon>Hydrogenophilia</taxon>
        <taxon>Hydrogenophilales</taxon>
        <taxon>Hydrogenophilaceae</taxon>
        <taxon>Tepidiphilus</taxon>
    </lineage>
</organism>
<dbReference type="Pfam" id="PF07238">
    <property type="entry name" value="PilZ"/>
    <property type="match status" value="1"/>
</dbReference>
<evidence type="ECO:0000259" key="2">
    <source>
        <dbReference type="Pfam" id="PF12945"/>
    </source>
</evidence>
<sequence>MLRVPVRPSEFLVGKPIPFDVFDRHGRFLLAKGHVIASAEEKEKLLRQGAERNLTTDERFRQAIGAALNVVEREEEPGKNNALRLNFEELRLLPGTVLQIQLGREEDRYFVRYIGSLRGKSVIVDALERGGLPLFVPDGTALQVRGSVGSYAFVFPSSVLVNASRPYPHLHLTYPLEVVAVRLRRSERVPVRLVAAVVSDDNQAFGGVILDLSVGGGLLATRHPLKVGQRIQIKFKLEISGTEIILAVPAIVRSMREIDDRTLEGAKGYGIEFVDLTPEDTVALMTYIAAVQTNPTVTG</sequence>
<keyword evidence="3" id="KW-0966">Cell projection</keyword>
<keyword evidence="4" id="KW-1185">Reference proteome</keyword>
<dbReference type="GO" id="GO:0035438">
    <property type="term" value="F:cyclic-di-GMP binding"/>
    <property type="evidence" value="ECO:0007669"/>
    <property type="project" value="InterPro"/>
</dbReference>
<dbReference type="Pfam" id="PF12945">
    <property type="entry name" value="PilZNR"/>
    <property type="match status" value="1"/>
</dbReference>
<proteinExistence type="predicted"/>
<dbReference type="SUPFAM" id="SSF141371">
    <property type="entry name" value="PilZ domain-like"/>
    <property type="match status" value="2"/>
</dbReference>
<keyword evidence="3" id="KW-0969">Cilium</keyword>
<name>A0A0K6IWV9_9PROT</name>
<evidence type="ECO:0000313" key="3">
    <source>
        <dbReference type="EMBL" id="CUB07827.1"/>
    </source>
</evidence>
<reference evidence="4" key="1">
    <citation type="submission" date="2015-08" db="EMBL/GenBank/DDBJ databases">
        <authorList>
            <person name="Babu N.S."/>
            <person name="Beckwith C.J."/>
            <person name="Beseler K.G."/>
            <person name="Brison A."/>
            <person name="Carone J.V."/>
            <person name="Caskin T.P."/>
            <person name="Diamond M."/>
            <person name="Durham M.E."/>
            <person name="Foxe J.M."/>
            <person name="Go M."/>
            <person name="Henderson B.A."/>
            <person name="Jones I.B."/>
            <person name="McGettigan J.A."/>
            <person name="Micheletti S.J."/>
            <person name="Nasrallah M.E."/>
            <person name="Ortiz D."/>
            <person name="Piller C.R."/>
            <person name="Privatt S.R."/>
            <person name="Schneider S.L."/>
            <person name="Sharp S."/>
            <person name="Smith T.C."/>
            <person name="Stanton J.D."/>
            <person name="Ullery H.E."/>
            <person name="Wilson R.J."/>
            <person name="Serrano M.G."/>
            <person name="Buck G."/>
            <person name="Lee V."/>
            <person name="Wang Y."/>
            <person name="Carvalho R."/>
            <person name="Voegtly L."/>
            <person name="Shi R."/>
            <person name="Duckworth R."/>
            <person name="Johnson A."/>
            <person name="Loviza R."/>
            <person name="Walstead R."/>
            <person name="Shah Z."/>
            <person name="Kiflezghi M."/>
            <person name="Wade K."/>
            <person name="Ball S.L."/>
            <person name="Bradley K.W."/>
            <person name="Asai D.J."/>
            <person name="Bowman C.A."/>
            <person name="Russell D.A."/>
            <person name="Pope W.H."/>
            <person name="Jacobs-Sera D."/>
            <person name="Hendrix R.W."/>
            <person name="Hatfull G.F."/>
        </authorList>
    </citation>
    <scope>NUCLEOTIDE SEQUENCE [LARGE SCALE GENOMIC DNA]</scope>
    <source>
        <strain evidence="4">JCM 19170</strain>
    </source>
</reference>
<protein>
    <submittedName>
        <fullName evidence="3">Flagellar protein YcgR/PilZ domain</fullName>
    </submittedName>
</protein>
<evidence type="ECO:0000313" key="4">
    <source>
        <dbReference type="Proteomes" id="UP000182108"/>
    </source>
</evidence>
<dbReference type="EMBL" id="CYHH01000012">
    <property type="protein sequence ID" value="CUB07827.1"/>
    <property type="molecule type" value="Genomic_DNA"/>
</dbReference>